<comment type="pathway">
    <text evidence="6">Carbohydrate degradation; L-rhamnose degradation; glycerone phosphate from L-rhamnose: step 1/3.</text>
</comment>
<feature type="binding site" evidence="6">
    <location>
        <position position="292"/>
    </location>
    <ligand>
        <name>Mn(2+)</name>
        <dbReference type="ChEBI" id="CHEBI:29035"/>
    </ligand>
</feature>
<keyword evidence="3 6" id="KW-0464">Manganese</keyword>
<gene>
    <name evidence="6" type="primary">rhaA</name>
    <name evidence="9" type="ORF">GU920_00725</name>
</gene>
<name>A0ABW9Y0P6_9RHOB</name>
<evidence type="ECO:0000256" key="7">
    <source>
        <dbReference type="NCBIfam" id="TIGR01748"/>
    </source>
</evidence>
<keyword evidence="2 6" id="KW-0479">Metal-binding</keyword>
<evidence type="ECO:0000256" key="3">
    <source>
        <dbReference type="ARBA" id="ARBA00023211"/>
    </source>
</evidence>
<protein>
    <recommendedName>
        <fullName evidence="6 7">L-rhamnose isomerase</fullName>
        <ecNumber evidence="6 7">5.3.1.14</ecNumber>
    </recommendedName>
</protein>
<keyword evidence="10" id="KW-1185">Reference proteome</keyword>
<evidence type="ECO:0000256" key="4">
    <source>
        <dbReference type="ARBA" id="ARBA00023235"/>
    </source>
</evidence>
<accession>A0ABW9Y0P6</accession>
<comment type="similarity">
    <text evidence="6">Belongs to the rhamnose isomerase family.</text>
</comment>
<dbReference type="PANTHER" id="PTHR30268">
    <property type="entry name" value="L-RHAMNOSE ISOMERASE"/>
    <property type="match status" value="1"/>
</dbReference>
<keyword evidence="1 6" id="KW-0963">Cytoplasm</keyword>
<dbReference type="InterPro" id="IPR050337">
    <property type="entry name" value="L-rhamnose_isomerase"/>
</dbReference>
<dbReference type="EC" id="5.3.1.14" evidence="6 7"/>
<keyword evidence="4 6" id="KW-0413">Isomerase</keyword>
<evidence type="ECO:0000313" key="9">
    <source>
        <dbReference type="EMBL" id="NBE06051.1"/>
    </source>
</evidence>
<evidence type="ECO:0000256" key="6">
    <source>
        <dbReference type="HAMAP-Rule" id="MF_00541"/>
    </source>
</evidence>
<dbReference type="NCBIfam" id="NF002203">
    <property type="entry name" value="PRK01076.1"/>
    <property type="match status" value="1"/>
</dbReference>
<comment type="catalytic activity">
    <reaction evidence="6">
        <text>L-rhamnopyranose = L-rhamnulose</text>
        <dbReference type="Rhea" id="RHEA:23160"/>
        <dbReference type="ChEBI" id="CHEBI:17897"/>
        <dbReference type="ChEBI" id="CHEBI:62346"/>
        <dbReference type="EC" id="5.3.1.14"/>
    </reaction>
</comment>
<evidence type="ECO:0000256" key="1">
    <source>
        <dbReference type="ARBA" id="ARBA00022490"/>
    </source>
</evidence>
<comment type="caution">
    <text evidence="9">The sequence shown here is derived from an EMBL/GenBank/DDBJ whole genome shotgun (WGS) entry which is preliminary data.</text>
</comment>
<dbReference type="InterPro" id="IPR036237">
    <property type="entry name" value="Xyl_isomerase-like_sf"/>
</dbReference>
<keyword evidence="5 6" id="KW-0684">Rhamnose metabolism</keyword>
<feature type="binding site" evidence="6">
    <location>
        <position position="258"/>
    </location>
    <ligand>
        <name>Mn(2+)</name>
        <dbReference type="ChEBI" id="CHEBI:29035"/>
    </ligand>
</feature>
<reference evidence="10" key="1">
    <citation type="submission" date="2020-01" db="EMBL/GenBank/DDBJ databases">
        <title>Sphingomonas sp. strain CSW-10.</title>
        <authorList>
            <person name="Chen W.-M."/>
        </authorList>
    </citation>
    <scope>NUCLEOTIDE SEQUENCE [LARGE SCALE GENOMIC DNA]</scope>
    <source>
        <strain evidence="10">CCP-1</strain>
    </source>
</reference>
<dbReference type="RefSeq" id="WP_161764965.1">
    <property type="nucleotide sequence ID" value="NZ_JAAATW010000001.1"/>
</dbReference>
<dbReference type="GO" id="GO:0008740">
    <property type="term" value="F:L-rhamnose isomerase activity"/>
    <property type="evidence" value="ECO:0007669"/>
    <property type="project" value="UniProtKB-EC"/>
</dbReference>
<feature type="binding site" evidence="6">
    <location>
        <position position="290"/>
    </location>
    <ligand>
        <name>Mn(2+)</name>
        <dbReference type="ChEBI" id="CHEBI:29035"/>
    </ligand>
</feature>
<evidence type="ECO:0000256" key="2">
    <source>
        <dbReference type="ARBA" id="ARBA00022723"/>
    </source>
</evidence>
<proteinExistence type="inferred from homology"/>
<sequence>MTKAYDLARDAYAAWGVDTEAALAALSAIAISVHCWQGDDVGGFERKSGTSGGGIQATGNHPGRARTPDELRADLDFAFSQIPGRHRLNLHAFYLDSADNPDRDQIEYRHFTPWVDWARDRGLGLDFNPTFFAHAKADDNLTLSHPDPGIRDFWIEHGRRSRDIAARIGAALDSPCVNNIWVPDGYKDTPVDRMAARQRLWASLDAMLAPAHDPAHLLDAVESKLFGIGVEACTVGSHEFYMGYAARRDIALCLDMGHFHPTESVADKLSAVALSISNLLLHVSRPMRWDSDHVVLLNDDLLAMAQELVFAGLLGRTRIGLDFFDATISRTAAWVTGVRNMQKALLRALLLPQAHLKTAEEQLDFTARLLWTEEVKDLPHGAVWAEFCARHEVPAGTALISSLNAYQQKVAARG</sequence>
<comment type="subcellular location">
    <subcellularLocation>
        <location evidence="6">Cytoplasm</location>
    </subcellularLocation>
</comment>
<comment type="function">
    <text evidence="6">Catalyzes the interconversion of L-rhamnose and L-rhamnulose.</text>
</comment>
<dbReference type="InterPro" id="IPR009308">
    <property type="entry name" value="Rhamnose_isomerase"/>
</dbReference>
<evidence type="ECO:0000256" key="8">
    <source>
        <dbReference type="SAM" id="MobiDB-lite"/>
    </source>
</evidence>
<dbReference type="Proteomes" id="UP001517376">
    <property type="component" value="Unassembled WGS sequence"/>
</dbReference>
<dbReference type="PANTHER" id="PTHR30268:SF0">
    <property type="entry name" value="L-RHAMNOSE ISOMERASE"/>
    <property type="match status" value="1"/>
</dbReference>
<dbReference type="Pfam" id="PF06134">
    <property type="entry name" value="RhaA"/>
    <property type="match status" value="1"/>
</dbReference>
<feature type="region of interest" description="Disordered" evidence="8">
    <location>
        <begin position="46"/>
        <end position="65"/>
    </location>
</feature>
<dbReference type="NCBIfam" id="TIGR01748">
    <property type="entry name" value="rhaA"/>
    <property type="match status" value="1"/>
</dbReference>
<organism evidence="9 10">
    <name type="scientific">Paragemmobacter ruber</name>
    <dbReference type="NCBI Taxonomy" id="1985673"/>
    <lineage>
        <taxon>Bacteria</taxon>
        <taxon>Pseudomonadati</taxon>
        <taxon>Pseudomonadota</taxon>
        <taxon>Alphaproteobacteria</taxon>
        <taxon>Rhodobacterales</taxon>
        <taxon>Paracoccaceae</taxon>
        <taxon>Paragemmobacter</taxon>
    </lineage>
</organism>
<dbReference type="Gene3D" id="3.20.20.150">
    <property type="entry name" value="Divalent-metal-dependent TIM barrel enzymes"/>
    <property type="match status" value="1"/>
</dbReference>
<dbReference type="HAMAP" id="MF_00541">
    <property type="entry name" value="RhaA"/>
    <property type="match status" value="1"/>
</dbReference>
<dbReference type="EMBL" id="JAAATW010000001">
    <property type="protein sequence ID" value="NBE06051.1"/>
    <property type="molecule type" value="Genomic_DNA"/>
</dbReference>
<comment type="cofactor">
    <cofactor evidence="6">
        <name>Mn(2+)</name>
        <dbReference type="ChEBI" id="CHEBI:29035"/>
    </cofactor>
    <text evidence="6">Binds 1 Mn(2+) ion per subunit.</text>
</comment>
<evidence type="ECO:0000313" key="10">
    <source>
        <dbReference type="Proteomes" id="UP001517376"/>
    </source>
</evidence>
<dbReference type="SUPFAM" id="SSF51658">
    <property type="entry name" value="Xylose isomerase-like"/>
    <property type="match status" value="1"/>
</dbReference>
<evidence type="ECO:0000256" key="5">
    <source>
        <dbReference type="ARBA" id="ARBA00023308"/>
    </source>
</evidence>